<evidence type="ECO:0000256" key="2">
    <source>
        <dbReference type="ARBA" id="ARBA00006285"/>
    </source>
</evidence>
<accession>A0A158P872</accession>
<comment type="catalytic activity">
    <reaction evidence="1">
        <text>Hydrolysis of terminal non-reducing N-acetyl-D-hexosamine residues in N-acetyl-beta-D-hexosaminides.</text>
        <dbReference type="EC" id="3.2.1.52"/>
    </reaction>
</comment>
<dbReference type="GO" id="GO:0004563">
    <property type="term" value="F:beta-N-acetylhexosaminidase activity"/>
    <property type="evidence" value="ECO:0007669"/>
    <property type="project" value="UniProtKB-EC"/>
</dbReference>
<dbReference type="EC" id="3.2.1.52" evidence="3"/>
<keyword evidence="4" id="KW-0378">Hydrolase</keyword>
<dbReference type="PANTHER" id="PTHR21040">
    <property type="entry name" value="BCDNA.GH04120"/>
    <property type="match status" value="1"/>
</dbReference>
<dbReference type="GO" id="GO:0005975">
    <property type="term" value="P:carbohydrate metabolic process"/>
    <property type="evidence" value="ECO:0007669"/>
    <property type="project" value="InterPro"/>
</dbReference>
<keyword evidence="6" id="KW-1185">Reference proteome</keyword>
<organism evidence="6 7">
    <name type="scientific">Angiostrongylus cantonensis</name>
    <name type="common">Rat lungworm</name>
    <dbReference type="NCBI Taxonomy" id="6313"/>
    <lineage>
        <taxon>Eukaryota</taxon>
        <taxon>Metazoa</taxon>
        <taxon>Ecdysozoa</taxon>
        <taxon>Nematoda</taxon>
        <taxon>Chromadorea</taxon>
        <taxon>Rhabditida</taxon>
        <taxon>Rhabditina</taxon>
        <taxon>Rhabditomorpha</taxon>
        <taxon>Strongyloidea</taxon>
        <taxon>Metastrongylidae</taxon>
        <taxon>Angiostrongylus</taxon>
    </lineage>
</organism>
<evidence type="ECO:0000256" key="3">
    <source>
        <dbReference type="ARBA" id="ARBA00012663"/>
    </source>
</evidence>
<reference evidence="7" key="2">
    <citation type="submission" date="2016-04" db="UniProtKB">
        <authorList>
            <consortium name="WormBaseParasite"/>
        </authorList>
    </citation>
    <scope>IDENTIFICATION</scope>
</reference>
<dbReference type="InterPro" id="IPR038901">
    <property type="entry name" value="HEXDC-like"/>
</dbReference>
<dbReference type="WBParaSite" id="ACAC_0000669901-mRNA-1">
    <property type="protein sequence ID" value="ACAC_0000669901-mRNA-1"/>
    <property type="gene ID" value="ACAC_0000669901"/>
</dbReference>
<evidence type="ECO:0000256" key="1">
    <source>
        <dbReference type="ARBA" id="ARBA00001231"/>
    </source>
</evidence>
<dbReference type="SUPFAM" id="SSF51445">
    <property type="entry name" value="(Trans)glycosidases"/>
    <property type="match status" value="1"/>
</dbReference>
<reference evidence="6" key="1">
    <citation type="submission" date="2012-09" db="EMBL/GenBank/DDBJ databases">
        <authorList>
            <person name="Martin A.A."/>
        </authorList>
    </citation>
    <scope>NUCLEOTIDE SEQUENCE</scope>
</reference>
<proteinExistence type="inferred from homology"/>
<dbReference type="PANTHER" id="PTHR21040:SF8">
    <property type="entry name" value="BCDNA.GH04120"/>
    <property type="match status" value="1"/>
</dbReference>
<evidence type="ECO:0000313" key="7">
    <source>
        <dbReference type="WBParaSite" id="ACAC_0000669901-mRNA-1"/>
    </source>
</evidence>
<name>A0A158P872_ANGCA</name>
<evidence type="ECO:0000259" key="5">
    <source>
        <dbReference type="Pfam" id="PF00728"/>
    </source>
</evidence>
<dbReference type="STRING" id="6313.A0A158P872"/>
<sequence>LLYRSTVLFPEYGGITGAPPRPTYFKRLLTLVKDLGADGVLIEWEDMFPYAGALSSIKNGNAYSVDETLDILQHANSVELSVIPLVQTVGHLEWILKTKEFASLRENASYPMVVCIANDLTLTLILDSIHQVIAMHSNIRAPYIHIGADEAFQVGECDADHKVLPVKYANSTKRLMLDYIRAIATNITQTFKKTKVLMWFDEVKNTDHKLIKEYELDRLVIPVVWKYTTNLDRDLPPAMWEELARSFSTVWGASAFKGADGPNRYWNRMKTYMLNNKQYDHFAALCELMPVSMASLAISIRLIHNYTSTIKSCCTIRYFPFEQLGFVQIAVFGAMCSMYTSGYKVRDSIRDFMLLKQQYDNATWIHRREAAYLQRSQIHLNASNPFYVDVIGNSYRRWLNQLDKIIDRLSSMNDLFYKDVFMEFLTDYITPFYDELKESVEAIDTKKTYGARPWFRR</sequence>
<dbReference type="Pfam" id="PF00728">
    <property type="entry name" value="Glyco_hydro_20"/>
    <property type="match status" value="1"/>
</dbReference>
<dbReference type="AlphaFoldDB" id="A0A158P872"/>
<dbReference type="InterPro" id="IPR017853">
    <property type="entry name" value="GH"/>
</dbReference>
<dbReference type="Proteomes" id="UP000035642">
    <property type="component" value="Unassembled WGS sequence"/>
</dbReference>
<evidence type="ECO:0000313" key="6">
    <source>
        <dbReference type="Proteomes" id="UP000035642"/>
    </source>
</evidence>
<comment type="similarity">
    <text evidence="2">Belongs to the glycosyl hydrolase 20 family.</text>
</comment>
<feature type="domain" description="Glycoside hydrolase family 20 catalytic" evidence="5">
    <location>
        <begin position="58"/>
        <end position="214"/>
    </location>
</feature>
<protein>
    <recommendedName>
        <fullName evidence="3">beta-N-acetylhexosaminidase</fullName>
        <ecNumber evidence="3">3.2.1.52</ecNumber>
    </recommendedName>
</protein>
<dbReference type="Gene3D" id="3.20.20.80">
    <property type="entry name" value="Glycosidases"/>
    <property type="match status" value="1"/>
</dbReference>
<evidence type="ECO:0000256" key="4">
    <source>
        <dbReference type="ARBA" id="ARBA00022801"/>
    </source>
</evidence>
<dbReference type="InterPro" id="IPR015883">
    <property type="entry name" value="Glyco_hydro_20_cat"/>
</dbReference>